<feature type="domain" description="Protein kinase" evidence="10">
    <location>
        <begin position="423"/>
        <end position="740"/>
    </location>
</feature>
<dbReference type="EC" id="2.7.11.1" evidence="1"/>
<dbReference type="InterPro" id="IPR000719">
    <property type="entry name" value="Prot_kinase_dom"/>
</dbReference>
<dbReference type="PROSITE" id="PS50011">
    <property type="entry name" value="PROTEIN_KINASE_DOM"/>
    <property type="match status" value="1"/>
</dbReference>
<feature type="region of interest" description="Disordered" evidence="9">
    <location>
        <begin position="254"/>
        <end position="348"/>
    </location>
</feature>
<reference evidence="13" key="3">
    <citation type="submission" date="2025-04" db="UniProtKB">
        <authorList>
            <consortium name="RefSeq"/>
        </authorList>
    </citation>
    <scope>IDENTIFICATION</scope>
    <source>
        <strain evidence="13">CBS 781.70</strain>
    </source>
</reference>
<keyword evidence="6 8" id="KW-0067">ATP-binding</keyword>
<dbReference type="RefSeq" id="XP_033534672.1">
    <property type="nucleotide sequence ID" value="XM_033681248.1"/>
</dbReference>
<sequence length="744" mass="83172">MAPEIDPAPRFGPDPLGVRNVVETTMKTTAIDVTLDDSRSIMRNSDKAVMLIRENGNMATIGDTMIEMEIRQRGTDTADRVKSPLPTTQIGCPAIEAAHPHGGAEETIIRTTIIDGMSDGLPSAKHQLRLPMEPRQVEGRDRIGIQGVVVRKAYLTEAMLLQLTQLLPTPLQARDLVGRKPTGDTLSNGDSVSTGPSALTVGSEDQELTTDLSPVDEATLIEERRKRREAIKAKYKNQSAKPLLVQALEHSGEVTTPEAYDPTRSVTVSESVTPLLSPNSPQAVDSPGSQADSFDEGNAPKLERAEPRLAIPGVSAADYDPTADQKADLARDEHQHHVHDESRTAKSVAELPPVEDPATASISSPTGPKVPDMFSESFEDDIQVEDSNKPIVRQDLDAGLAREQDDSEGFFRPIIHEIVNERYQIIENLGSGVFANVVRAKDIPTSKIVVLKIIRNNDEIKKGGLKEISVVKTLNEADPEDRKHILRFVDSFEHKYHLWLVYENMDMDFRQLLKKIGNNSGLHITGVRQFARQVFLALSHLKKCNIIHADIKPDNILVDHAHKNIKLADFGTSMEKEEAEITSYLASRYYRAPEVVLGLPFDFAIDMWAAGCTLFELYTGKILFDGRTNNNQLLKFMECRGKFPKWMVRDGRFGNDHFEHDHITFIALQQDRTTQQYYEKRMAISKPEIDLATRVKMAVPIPPGEDARLHRNFMDLLDQCLKLDPTQRINPHDALKHPFFMRHG</sequence>
<keyword evidence="5 11" id="KW-0418">Kinase</keyword>
<dbReference type="InterPro" id="IPR017441">
    <property type="entry name" value="Protein_kinase_ATP_BS"/>
</dbReference>
<dbReference type="PROSITE" id="PS00107">
    <property type="entry name" value="PROTEIN_KINASE_ATP"/>
    <property type="match status" value="1"/>
</dbReference>
<evidence type="ECO:0000313" key="13">
    <source>
        <dbReference type="RefSeq" id="XP_033534672.1"/>
    </source>
</evidence>
<feature type="binding site" evidence="8">
    <location>
        <position position="452"/>
    </location>
    <ligand>
        <name>ATP</name>
        <dbReference type="ChEBI" id="CHEBI:30616"/>
    </ligand>
</feature>
<dbReference type="SUPFAM" id="SSF56112">
    <property type="entry name" value="Protein kinase-like (PK-like)"/>
    <property type="match status" value="1"/>
</dbReference>
<dbReference type="InterPro" id="IPR008271">
    <property type="entry name" value="Ser/Thr_kinase_AS"/>
</dbReference>
<dbReference type="GeneID" id="54421818"/>
<name>A0A6G1G528_9PEZI</name>
<evidence type="ECO:0000256" key="7">
    <source>
        <dbReference type="ARBA" id="ARBA00023596"/>
    </source>
</evidence>
<keyword evidence="3" id="KW-0808">Transferase</keyword>
<dbReference type="PANTHER" id="PTHR24058:SF103">
    <property type="entry name" value="SERINE_THREONINE-PROTEIN KINASE PRP4 HOMOLOG"/>
    <property type="match status" value="1"/>
</dbReference>
<comment type="similarity">
    <text evidence="7">Belongs to the protein kinase superfamily. CMGC Ser/Thr protein kinase family.</text>
</comment>
<dbReference type="SMART" id="SM00220">
    <property type="entry name" value="S_TKc"/>
    <property type="match status" value="1"/>
</dbReference>
<dbReference type="AlphaFoldDB" id="A0A6G1G528"/>
<accession>A0A6G1G528</accession>
<keyword evidence="12" id="KW-1185">Reference proteome</keyword>
<dbReference type="OrthoDB" id="9332038at2759"/>
<dbReference type="Gene3D" id="3.30.200.20">
    <property type="entry name" value="Phosphorylase Kinase, domain 1"/>
    <property type="match status" value="1"/>
</dbReference>
<organism evidence="11">
    <name type="scientific">Eremomyces bilateralis CBS 781.70</name>
    <dbReference type="NCBI Taxonomy" id="1392243"/>
    <lineage>
        <taxon>Eukaryota</taxon>
        <taxon>Fungi</taxon>
        <taxon>Dikarya</taxon>
        <taxon>Ascomycota</taxon>
        <taxon>Pezizomycotina</taxon>
        <taxon>Dothideomycetes</taxon>
        <taxon>Dothideomycetes incertae sedis</taxon>
        <taxon>Eremomycetales</taxon>
        <taxon>Eremomycetaceae</taxon>
        <taxon>Eremomyces</taxon>
    </lineage>
</organism>
<evidence type="ECO:0000256" key="2">
    <source>
        <dbReference type="ARBA" id="ARBA00022527"/>
    </source>
</evidence>
<evidence type="ECO:0000256" key="6">
    <source>
        <dbReference type="ARBA" id="ARBA00022840"/>
    </source>
</evidence>
<dbReference type="PANTHER" id="PTHR24058">
    <property type="entry name" value="DUAL SPECIFICITY PROTEIN KINASE"/>
    <property type="match status" value="1"/>
</dbReference>
<keyword evidence="4 8" id="KW-0547">Nucleotide-binding</keyword>
<evidence type="ECO:0000313" key="12">
    <source>
        <dbReference type="Proteomes" id="UP000504638"/>
    </source>
</evidence>
<dbReference type="InterPro" id="IPR050494">
    <property type="entry name" value="Ser_Thr_dual-spec_kinase"/>
</dbReference>
<dbReference type="Proteomes" id="UP000504638">
    <property type="component" value="Unplaced"/>
</dbReference>
<evidence type="ECO:0000256" key="8">
    <source>
        <dbReference type="PROSITE-ProRule" id="PRU10141"/>
    </source>
</evidence>
<feature type="compositionally biased region" description="Basic and acidic residues" evidence="9">
    <location>
        <begin position="323"/>
        <end position="344"/>
    </location>
</feature>
<evidence type="ECO:0000256" key="4">
    <source>
        <dbReference type="ARBA" id="ARBA00022741"/>
    </source>
</evidence>
<dbReference type="GO" id="GO:0005524">
    <property type="term" value="F:ATP binding"/>
    <property type="evidence" value="ECO:0007669"/>
    <property type="project" value="UniProtKB-UniRule"/>
</dbReference>
<dbReference type="EMBL" id="ML975156">
    <property type="protein sequence ID" value="KAF1813041.1"/>
    <property type="molecule type" value="Genomic_DNA"/>
</dbReference>
<dbReference type="InterPro" id="IPR011009">
    <property type="entry name" value="Kinase-like_dom_sf"/>
</dbReference>
<evidence type="ECO:0000256" key="1">
    <source>
        <dbReference type="ARBA" id="ARBA00012513"/>
    </source>
</evidence>
<evidence type="ECO:0000256" key="5">
    <source>
        <dbReference type="ARBA" id="ARBA00022777"/>
    </source>
</evidence>
<dbReference type="PROSITE" id="PS00108">
    <property type="entry name" value="PROTEIN_KINASE_ST"/>
    <property type="match status" value="1"/>
</dbReference>
<dbReference type="Pfam" id="PF00069">
    <property type="entry name" value="Pkinase"/>
    <property type="match status" value="1"/>
</dbReference>
<keyword evidence="2" id="KW-0723">Serine/threonine-protein kinase</keyword>
<evidence type="ECO:0000259" key="10">
    <source>
        <dbReference type="PROSITE" id="PS50011"/>
    </source>
</evidence>
<evidence type="ECO:0000256" key="3">
    <source>
        <dbReference type="ARBA" id="ARBA00022679"/>
    </source>
</evidence>
<gene>
    <name evidence="11 13" type="ORF">P152DRAFT_473561</name>
</gene>
<proteinExistence type="inferred from homology"/>
<evidence type="ECO:0000256" key="9">
    <source>
        <dbReference type="SAM" id="MobiDB-lite"/>
    </source>
</evidence>
<protein>
    <recommendedName>
        <fullName evidence="1">non-specific serine/threonine protein kinase</fullName>
        <ecNumber evidence="1">2.7.11.1</ecNumber>
    </recommendedName>
</protein>
<feature type="compositionally biased region" description="Polar residues" evidence="9">
    <location>
        <begin position="264"/>
        <end position="292"/>
    </location>
</feature>
<dbReference type="FunFam" id="1.10.510.10:FF:000078">
    <property type="entry name" value="Serine/threonine-protein kinase PRP4 homolog"/>
    <property type="match status" value="1"/>
</dbReference>
<feature type="compositionally biased region" description="Polar residues" evidence="9">
    <location>
        <begin position="184"/>
        <end position="197"/>
    </location>
</feature>
<dbReference type="GO" id="GO:0004674">
    <property type="term" value="F:protein serine/threonine kinase activity"/>
    <property type="evidence" value="ECO:0007669"/>
    <property type="project" value="UniProtKB-KW"/>
</dbReference>
<feature type="region of interest" description="Disordered" evidence="9">
    <location>
        <begin position="178"/>
        <end position="216"/>
    </location>
</feature>
<reference evidence="11 13" key="1">
    <citation type="submission" date="2020-01" db="EMBL/GenBank/DDBJ databases">
        <authorList>
            <consortium name="DOE Joint Genome Institute"/>
            <person name="Haridas S."/>
            <person name="Albert R."/>
            <person name="Binder M."/>
            <person name="Bloem J."/>
            <person name="Labutti K."/>
            <person name="Salamov A."/>
            <person name="Andreopoulos B."/>
            <person name="Baker S.E."/>
            <person name="Barry K."/>
            <person name="Bills G."/>
            <person name="Bluhm B.H."/>
            <person name="Cannon C."/>
            <person name="Castanera R."/>
            <person name="Culley D.E."/>
            <person name="Daum C."/>
            <person name="Ezra D."/>
            <person name="Gonzalez J.B."/>
            <person name="Henrissat B."/>
            <person name="Kuo A."/>
            <person name="Liang C."/>
            <person name="Lipzen A."/>
            <person name="Lutzoni F."/>
            <person name="Magnuson J."/>
            <person name="Mondo S."/>
            <person name="Nolan M."/>
            <person name="Ohm R."/>
            <person name="Pangilinan J."/>
            <person name="Park H.-J."/>
            <person name="Ramirez L."/>
            <person name="Alfaro M."/>
            <person name="Sun H."/>
            <person name="Tritt A."/>
            <person name="Yoshinaga Y."/>
            <person name="Zwiers L.-H."/>
            <person name="Turgeon B.G."/>
            <person name="Goodwin S.B."/>
            <person name="Spatafora J.W."/>
            <person name="Crous P.W."/>
            <person name="Grigoriev I.V."/>
        </authorList>
    </citation>
    <scope>NUCLEOTIDE SEQUENCE</scope>
    <source>
        <strain evidence="11 13">CBS 781.70</strain>
    </source>
</reference>
<evidence type="ECO:0000313" key="11">
    <source>
        <dbReference type="EMBL" id="KAF1813041.1"/>
    </source>
</evidence>
<reference evidence="13" key="2">
    <citation type="submission" date="2020-04" db="EMBL/GenBank/DDBJ databases">
        <authorList>
            <consortium name="NCBI Genome Project"/>
        </authorList>
    </citation>
    <scope>NUCLEOTIDE SEQUENCE</scope>
    <source>
        <strain evidence="13">CBS 781.70</strain>
    </source>
</reference>
<dbReference type="Gene3D" id="1.10.510.10">
    <property type="entry name" value="Transferase(Phosphotransferase) domain 1"/>
    <property type="match status" value="1"/>
</dbReference>